<feature type="region of interest" description="Disordered" evidence="1">
    <location>
        <begin position="1"/>
        <end position="66"/>
    </location>
</feature>
<dbReference type="AlphaFoldDB" id="A0A3N4MHK0"/>
<reference evidence="2 3" key="1">
    <citation type="submission" date="2018-11" db="EMBL/GenBank/DDBJ databases">
        <title>Neisseria weixii sp. nov. isolated from the rectal contents of plateau pika (Ochotona cruzoniae).</title>
        <authorList>
            <person name="Zhang G."/>
        </authorList>
    </citation>
    <scope>NUCLEOTIDE SEQUENCE [LARGE SCALE GENOMIC DNA]</scope>
    <source>
        <strain evidence="2 3">10009</strain>
    </source>
</reference>
<organism evidence="2 3">
    <name type="scientific">Neisseria weixii</name>
    <dbReference type="NCBI Taxonomy" id="1853276"/>
    <lineage>
        <taxon>Bacteria</taxon>
        <taxon>Pseudomonadati</taxon>
        <taxon>Pseudomonadota</taxon>
        <taxon>Betaproteobacteria</taxon>
        <taxon>Neisseriales</taxon>
        <taxon>Neisseriaceae</taxon>
        <taxon>Neisseria</taxon>
    </lineage>
</organism>
<evidence type="ECO:0000313" key="2">
    <source>
        <dbReference type="EMBL" id="RPD82971.1"/>
    </source>
</evidence>
<evidence type="ECO:0000256" key="1">
    <source>
        <dbReference type="SAM" id="MobiDB-lite"/>
    </source>
</evidence>
<comment type="caution">
    <text evidence="2">The sequence shown here is derived from an EMBL/GenBank/DDBJ whole genome shotgun (WGS) entry which is preliminary data.</text>
</comment>
<proteinExistence type="predicted"/>
<dbReference type="EMBL" id="RPFL01000117">
    <property type="protein sequence ID" value="RPD82971.1"/>
    <property type="molecule type" value="Genomic_DNA"/>
</dbReference>
<protein>
    <submittedName>
        <fullName evidence="2">Uncharacterized protein</fullName>
    </submittedName>
</protein>
<sequence>FAPIQNAQKGDKKAQPKQLQQGSGAAAGAPMPPDDEDEKNTRITHNSVKESPNYPKGFRDVQNGTRKVNINNQEVLNQLRKIEKGEWKKVYRDGFDSNGKKISVHYFQNTRTGKVFNVKVKNNWSNF</sequence>
<dbReference type="RefSeq" id="WP_420872372.1">
    <property type="nucleotide sequence ID" value="NZ_RPFL01000117.1"/>
</dbReference>
<evidence type="ECO:0000313" key="3">
    <source>
        <dbReference type="Proteomes" id="UP000272412"/>
    </source>
</evidence>
<gene>
    <name evidence="2" type="ORF">EGK74_13985</name>
</gene>
<feature type="compositionally biased region" description="Low complexity" evidence="1">
    <location>
        <begin position="18"/>
        <end position="29"/>
    </location>
</feature>
<dbReference type="Proteomes" id="UP000272412">
    <property type="component" value="Unassembled WGS sequence"/>
</dbReference>
<name>A0A3N4MHK0_9NEIS</name>
<feature type="non-terminal residue" evidence="2">
    <location>
        <position position="1"/>
    </location>
</feature>
<accession>A0A3N4MHK0</accession>
<keyword evidence="3" id="KW-1185">Reference proteome</keyword>